<dbReference type="InterPro" id="IPR000477">
    <property type="entry name" value="RT_dom"/>
</dbReference>
<gene>
    <name evidence="2" type="ORF">D0Y65_000639</name>
</gene>
<protein>
    <recommendedName>
        <fullName evidence="1">Reverse transcriptase domain-containing protein</fullName>
    </recommendedName>
</protein>
<dbReference type="Pfam" id="PF00078">
    <property type="entry name" value="RVT_1"/>
    <property type="match status" value="1"/>
</dbReference>
<dbReference type="Proteomes" id="UP000289340">
    <property type="component" value="Chromosome 1"/>
</dbReference>
<keyword evidence="3" id="KW-1185">Reference proteome</keyword>
<dbReference type="EMBL" id="QZWG01000001">
    <property type="protein sequence ID" value="RZC28748.1"/>
    <property type="molecule type" value="Genomic_DNA"/>
</dbReference>
<name>A0A445LZN1_GLYSO</name>
<evidence type="ECO:0000313" key="3">
    <source>
        <dbReference type="Proteomes" id="UP000289340"/>
    </source>
</evidence>
<sequence length="364" mass="41506">MFNKIHEESFLGVSWEISMKHLGDDMTIFCKDVREIMGLDPKLMGWGQVVQHDLSQPGAIALLMRQNSGASVVALNLEASRRHKVVRSASLDFCDNMSDGCIMNCNNLLRIRDEMQQAGKLPFYMLRRLGFNETRVIWIKGCLASSSVSILINGRPTKEFMLQKGLRQGDPLAPFLFNIVGKGLSGLMRETTSKNLFSGFKVGKNNVEVNLLQYVDDTIYIGEMSLNNVVVIKSILWCFKLASRPPEWSQFEKGGDMSFLWGNEDGREKISWVRWETICNPREQGGLGVKDLALFNEALLAKWKWNMFHDMESLWVGVLESKCQGWKGLGEQVDNNCEFIWWRDLLKLVCGGSEENNWFDKLVE</sequence>
<feature type="domain" description="Reverse transcriptase" evidence="1">
    <location>
        <begin position="128"/>
        <end position="223"/>
    </location>
</feature>
<dbReference type="PANTHER" id="PTHR33116:SF78">
    <property type="entry name" value="OS12G0587133 PROTEIN"/>
    <property type="match status" value="1"/>
</dbReference>
<dbReference type="PANTHER" id="PTHR33116">
    <property type="entry name" value="REVERSE TRANSCRIPTASE ZINC-BINDING DOMAIN-CONTAINING PROTEIN-RELATED-RELATED"/>
    <property type="match status" value="1"/>
</dbReference>
<organism evidence="2 3">
    <name type="scientific">Glycine soja</name>
    <name type="common">Wild soybean</name>
    <dbReference type="NCBI Taxonomy" id="3848"/>
    <lineage>
        <taxon>Eukaryota</taxon>
        <taxon>Viridiplantae</taxon>
        <taxon>Streptophyta</taxon>
        <taxon>Embryophyta</taxon>
        <taxon>Tracheophyta</taxon>
        <taxon>Spermatophyta</taxon>
        <taxon>Magnoliopsida</taxon>
        <taxon>eudicotyledons</taxon>
        <taxon>Gunneridae</taxon>
        <taxon>Pentapetalae</taxon>
        <taxon>rosids</taxon>
        <taxon>fabids</taxon>
        <taxon>Fabales</taxon>
        <taxon>Fabaceae</taxon>
        <taxon>Papilionoideae</taxon>
        <taxon>50 kb inversion clade</taxon>
        <taxon>NPAAA clade</taxon>
        <taxon>indigoferoid/millettioid clade</taxon>
        <taxon>Phaseoleae</taxon>
        <taxon>Glycine</taxon>
        <taxon>Glycine subgen. Soja</taxon>
    </lineage>
</organism>
<proteinExistence type="predicted"/>
<evidence type="ECO:0000313" key="2">
    <source>
        <dbReference type="EMBL" id="RZC28748.1"/>
    </source>
</evidence>
<dbReference type="AlphaFoldDB" id="A0A445LZN1"/>
<accession>A0A445LZN1</accession>
<comment type="caution">
    <text evidence="2">The sequence shown here is derived from an EMBL/GenBank/DDBJ whole genome shotgun (WGS) entry which is preliminary data.</text>
</comment>
<evidence type="ECO:0000259" key="1">
    <source>
        <dbReference type="Pfam" id="PF00078"/>
    </source>
</evidence>
<reference evidence="2 3" key="1">
    <citation type="submission" date="2018-09" db="EMBL/GenBank/DDBJ databases">
        <title>A high-quality reference genome of wild soybean provides a powerful tool to mine soybean genomes.</title>
        <authorList>
            <person name="Xie M."/>
            <person name="Chung C.Y.L."/>
            <person name="Li M.-W."/>
            <person name="Wong F.-L."/>
            <person name="Chan T.-F."/>
            <person name="Lam H.-M."/>
        </authorList>
    </citation>
    <scope>NUCLEOTIDE SEQUENCE [LARGE SCALE GENOMIC DNA]</scope>
    <source>
        <strain evidence="3">cv. W05</strain>
        <tissue evidence="2">Hypocotyl of etiolated seedlings</tissue>
    </source>
</reference>